<keyword evidence="1" id="KW-0472">Membrane</keyword>
<feature type="domain" description="GGDEF" evidence="5">
    <location>
        <begin position="392"/>
        <end position="530"/>
    </location>
</feature>
<evidence type="ECO:0000259" key="4">
    <source>
        <dbReference type="PROSITE" id="PS50883"/>
    </source>
</evidence>
<dbReference type="InterPro" id="IPR043128">
    <property type="entry name" value="Rev_trsase/Diguanyl_cyclase"/>
</dbReference>
<evidence type="ECO:0000313" key="6">
    <source>
        <dbReference type="EMBL" id="BCM24900.1"/>
    </source>
</evidence>
<name>A0A8D5G377_9PROT</name>
<dbReference type="InterPro" id="IPR013767">
    <property type="entry name" value="PAS_fold"/>
</dbReference>
<sequence length="805" mass="89917">MLADNNNQKNGLAEYGLLAAAKDSATINNAELTAEIVKNLYSSNLKTAFVNMLFVQLILACILINFESQVVDQKSIVIASTAIFATYIGRYLLAIAYHTTAARNEITDYTPWLKRYRIAATSCGISWGIIGLLLFAPHDIAHQTFLVMSIAGVIAGASVSFAYDDVTLRRFVYSIILLTVPNFLLAKGISFQMGALLMLFLLYVSVSGSRLTRMIGDNIRLKIVADKSRESIAALAQKQKLHLEQTPMGVIEFDTEFRFTSWNPAAEKIFGYSAAEAIHQHAKLIIPNVAIEQVNEVMNSLISDSGGERSRNLNIRKDGTLIECEWFNTTLRDSQNNPIGIASIVQDITDHVKAQEEIQRLAFFDALTNLPNRRLMTDRLNQALVSSKRTGAYGAAMFIDLDDFKTLNDTKGHGVGDLLLQEVSGRLQNALRENDSVARIGGDEFVIMIEDLSDDYQKAVEASHNIAHKLIKCVNQPFNLGQYNHYNSCSLGVTLFRGQDVTVDDILQQADTAMYEAKKAGRNNFKFFNTSIKPELDLRASLKNDLFVALEKNQLMLFFQAQVNHNYQIKGAEILLRWQHPEHGMVSPAEFIPIAESSGLIIQIGNWVLRQACQQLKEWEQFPIQSELKLSVNVSALQFSEPGFTKQVETAIKESGCNPKLLVLELTESLVLQNIDDIVSKMQRLKQIGVSLSLDDFGVGYSSLSVLKRLPLDELKIDRSFVLDALERHDNAVIVETIIAMGKSLELEVIAEGVETIEQLRFLQQIGCRAYQGYMFCKPMDIATFENKLSDHSIADWLMQETSLG</sequence>
<gene>
    <name evidence="6" type="ORF">ZMTM_11590</name>
</gene>
<dbReference type="InterPro" id="IPR000700">
    <property type="entry name" value="PAS-assoc_C"/>
</dbReference>
<dbReference type="Pfam" id="PF00990">
    <property type="entry name" value="GGDEF"/>
    <property type="match status" value="1"/>
</dbReference>
<evidence type="ECO:0000259" key="2">
    <source>
        <dbReference type="PROSITE" id="PS50112"/>
    </source>
</evidence>
<protein>
    <recommendedName>
        <fullName evidence="8">Diguanylate cyclase/phosphodiesterase with PAS/PAC sensor(S)</fullName>
    </recommendedName>
</protein>
<feature type="domain" description="PAC" evidence="3">
    <location>
        <begin position="308"/>
        <end position="360"/>
    </location>
</feature>
<proteinExistence type="predicted"/>
<feature type="transmembrane region" description="Helical" evidence="1">
    <location>
        <begin position="118"/>
        <end position="137"/>
    </location>
</feature>
<dbReference type="NCBIfam" id="TIGR00229">
    <property type="entry name" value="sensory_box"/>
    <property type="match status" value="1"/>
</dbReference>
<dbReference type="GO" id="GO:0006355">
    <property type="term" value="P:regulation of DNA-templated transcription"/>
    <property type="evidence" value="ECO:0007669"/>
    <property type="project" value="InterPro"/>
</dbReference>
<dbReference type="Pfam" id="PF00989">
    <property type="entry name" value="PAS"/>
    <property type="match status" value="1"/>
</dbReference>
<dbReference type="PROSITE" id="PS50883">
    <property type="entry name" value="EAL"/>
    <property type="match status" value="1"/>
</dbReference>
<dbReference type="SUPFAM" id="SSF141868">
    <property type="entry name" value="EAL domain-like"/>
    <property type="match status" value="1"/>
</dbReference>
<dbReference type="PANTHER" id="PTHR44757">
    <property type="entry name" value="DIGUANYLATE CYCLASE DGCP"/>
    <property type="match status" value="1"/>
</dbReference>
<keyword evidence="7" id="KW-1185">Reference proteome</keyword>
<dbReference type="Gene3D" id="3.30.450.20">
    <property type="entry name" value="PAS domain"/>
    <property type="match status" value="1"/>
</dbReference>
<evidence type="ECO:0000259" key="3">
    <source>
        <dbReference type="PROSITE" id="PS50113"/>
    </source>
</evidence>
<dbReference type="InterPro" id="IPR000160">
    <property type="entry name" value="GGDEF_dom"/>
</dbReference>
<feature type="domain" description="PAS" evidence="2">
    <location>
        <begin position="243"/>
        <end position="288"/>
    </location>
</feature>
<dbReference type="PANTHER" id="PTHR44757:SF2">
    <property type="entry name" value="BIOFILM ARCHITECTURE MAINTENANCE PROTEIN MBAA"/>
    <property type="match status" value="1"/>
</dbReference>
<dbReference type="CDD" id="cd01948">
    <property type="entry name" value="EAL"/>
    <property type="match status" value="1"/>
</dbReference>
<dbReference type="Gene3D" id="3.30.70.270">
    <property type="match status" value="1"/>
</dbReference>
<feature type="transmembrane region" description="Helical" evidence="1">
    <location>
        <begin position="144"/>
        <end position="163"/>
    </location>
</feature>
<keyword evidence="1" id="KW-0812">Transmembrane</keyword>
<dbReference type="SMART" id="SM00086">
    <property type="entry name" value="PAC"/>
    <property type="match status" value="1"/>
</dbReference>
<dbReference type="Pfam" id="PF00563">
    <property type="entry name" value="EAL"/>
    <property type="match status" value="1"/>
</dbReference>
<dbReference type="EMBL" id="AP024110">
    <property type="protein sequence ID" value="BCM24900.1"/>
    <property type="molecule type" value="Genomic_DNA"/>
</dbReference>
<keyword evidence="1" id="KW-1133">Transmembrane helix</keyword>
<dbReference type="AlphaFoldDB" id="A0A8D5G377"/>
<evidence type="ECO:0000256" key="1">
    <source>
        <dbReference type="SAM" id="Phobius"/>
    </source>
</evidence>
<dbReference type="SMART" id="SM00267">
    <property type="entry name" value="GGDEF"/>
    <property type="match status" value="1"/>
</dbReference>
<dbReference type="InterPro" id="IPR000014">
    <property type="entry name" value="PAS"/>
</dbReference>
<evidence type="ECO:0000313" key="7">
    <source>
        <dbReference type="Proteomes" id="UP000826722"/>
    </source>
</evidence>
<dbReference type="InterPro" id="IPR035965">
    <property type="entry name" value="PAS-like_dom_sf"/>
</dbReference>
<organism evidence="6 7">
    <name type="scientific">Methyloradius palustris</name>
    <dbReference type="NCBI Taxonomy" id="2778876"/>
    <lineage>
        <taxon>Bacteria</taxon>
        <taxon>Pseudomonadati</taxon>
        <taxon>Pseudomonadota</taxon>
        <taxon>Betaproteobacteria</taxon>
        <taxon>Nitrosomonadales</taxon>
        <taxon>Methylophilaceae</taxon>
        <taxon>Methyloradius</taxon>
    </lineage>
</organism>
<evidence type="ECO:0008006" key="8">
    <source>
        <dbReference type="Google" id="ProtNLM"/>
    </source>
</evidence>
<dbReference type="PROSITE" id="PS50112">
    <property type="entry name" value="PAS"/>
    <property type="match status" value="1"/>
</dbReference>
<dbReference type="KEGG" id="mpau:ZMTM_11590"/>
<dbReference type="InterPro" id="IPR001610">
    <property type="entry name" value="PAC"/>
</dbReference>
<dbReference type="SMART" id="SM00091">
    <property type="entry name" value="PAS"/>
    <property type="match status" value="1"/>
</dbReference>
<dbReference type="SUPFAM" id="SSF55785">
    <property type="entry name" value="PYP-like sensor domain (PAS domain)"/>
    <property type="match status" value="1"/>
</dbReference>
<dbReference type="InterPro" id="IPR035919">
    <property type="entry name" value="EAL_sf"/>
</dbReference>
<dbReference type="Proteomes" id="UP000826722">
    <property type="component" value="Chromosome"/>
</dbReference>
<dbReference type="InterPro" id="IPR001633">
    <property type="entry name" value="EAL_dom"/>
</dbReference>
<dbReference type="PROSITE" id="PS50113">
    <property type="entry name" value="PAC"/>
    <property type="match status" value="1"/>
</dbReference>
<dbReference type="RefSeq" id="WP_221765386.1">
    <property type="nucleotide sequence ID" value="NZ_AP024110.1"/>
</dbReference>
<dbReference type="SUPFAM" id="SSF55073">
    <property type="entry name" value="Nucleotide cyclase"/>
    <property type="match status" value="1"/>
</dbReference>
<feature type="transmembrane region" description="Helical" evidence="1">
    <location>
        <begin position="48"/>
        <end position="66"/>
    </location>
</feature>
<reference evidence="6" key="1">
    <citation type="journal article" date="2021" name="Arch. Microbiol.">
        <title>Methyloradius palustris gen. nov., sp. nov., a methanol-oxidizing bacterium isolated from snow.</title>
        <authorList>
            <person name="Miyadera T."/>
            <person name="Kojima H."/>
            <person name="Fukui M."/>
        </authorList>
    </citation>
    <scope>NUCLEOTIDE SEQUENCE</scope>
    <source>
        <strain evidence="6">Zm11</strain>
    </source>
</reference>
<dbReference type="InterPro" id="IPR052155">
    <property type="entry name" value="Biofilm_reg_signaling"/>
</dbReference>
<evidence type="ECO:0000259" key="5">
    <source>
        <dbReference type="PROSITE" id="PS50887"/>
    </source>
</evidence>
<dbReference type="NCBIfam" id="TIGR00254">
    <property type="entry name" value="GGDEF"/>
    <property type="match status" value="1"/>
</dbReference>
<accession>A0A8D5G377</accession>
<feature type="domain" description="EAL" evidence="4">
    <location>
        <begin position="539"/>
        <end position="793"/>
    </location>
</feature>
<dbReference type="InterPro" id="IPR029787">
    <property type="entry name" value="Nucleotide_cyclase"/>
</dbReference>
<feature type="transmembrane region" description="Helical" evidence="1">
    <location>
        <begin position="183"/>
        <end position="204"/>
    </location>
</feature>
<dbReference type="Gene3D" id="3.20.20.450">
    <property type="entry name" value="EAL domain"/>
    <property type="match status" value="1"/>
</dbReference>
<dbReference type="SMART" id="SM00052">
    <property type="entry name" value="EAL"/>
    <property type="match status" value="1"/>
</dbReference>
<dbReference type="CDD" id="cd01949">
    <property type="entry name" value="GGDEF"/>
    <property type="match status" value="1"/>
</dbReference>
<dbReference type="CDD" id="cd00130">
    <property type="entry name" value="PAS"/>
    <property type="match status" value="1"/>
</dbReference>
<feature type="transmembrane region" description="Helical" evidence="1">
    <location>
        <begin position="78"/>
        <end position="98"/>
    </location>
</feature>
<dbReference type="PROSITE" id="PS50887">
    <property type="entry name" value="GGDEF"/>
    <property type="match status" value="1"/>
</dbReference>